<keyword evidence="3" id="KW-1185">Reference proteome</keyword>
<protein>
    <submittedName>
        <fullName evidence="2">Protein argonaute 4B</fullName>
    </submittedName>
</protein>
<dbReference type="OrthoDB" id="1821871at2759"/>
<evidence type="ECO:0000313" key="2">
    <source>
        <dbReference type="EMBL" id="KAF3329505.1"/>
    </source>
</evidence>
<dbReference type="PANTHER" id="PTHR22891">
    <property type="entry name" value="EUKARYOTIC TRANSLATION INITIATION FACTOR 2C"/>
    <property type="match status" value="1"/>
</dbReference>
<dbReference type="InterPro" id="IPR003165">
    <property type="entry name" value="Piwi"/>
</dbReference>
<feature type="domain" description="Piwi" evidence="1">
    <location>
        <begin position="56"/>
        <end position="127"/>
    </location>
</feature>
<dbReference type="Gene3D" id="3.30.420.10">
    <property type="entry name" value="Ribonuclease H-like superfamily/Ribonuclease H"/>
    <property type="match status" value="1"/>
</dbReference>
<sequence length="138" mass="15227">MDKECDIDDILNYRACAEKQLQILILSDRVVVGVGFDCNPMICTSDDTGPMLDGMNSLLQVEDIPSIPLISKVPTIILGMDVSHGSPGQSDRPYIADVVSSRQWPLISKYRASVHTQSPKLEMIDSLFKPKDKCMPSS</sequence>
<dbReference type="Proteomes" id="UP000623129">
    <property type="component" value="Unassembled WGS sequence"/>
</dbReference>
<name>A0A833VK24_9POAL</name>
<evidence type="ECO:0000313" key="3">
    <source>
        <dbReference type="Proteomes" id="UP000623129"/>
    </source>
</evidence>
<accession>A0A833VK24</accession>
<dbReference type="InterPro" id="IPR036397">
    <property type="entry name" value="RNaseH_sf"/>
</dbReference>
<comment type="caution">
    <text evidence="2">The sequence shown here is derived from an EMBL/GenBank/DDBJ whole genome shotgun (WGS) entry which is preliminary data.</text>
</comment>
<dbReference type="AlphaFoldDB" id="A0A833VK24"/>
<dbReference type="Pfam" id="PF02171">
    <property type="entry name" value="Piwi"/>
    <property type="match status" value="1"/>
</dbReference>
<dbReference type="EMBL" id="SWLB01000014">
    <property type="protein sequence ID" value="KAF3329505.1"/>
    <property type="molecule type" value="Genomic_DNA"/>
</dbReference>
<dbReference type="GO" id="GO:0003676">
    <property type="term" value="F:nucleic acid binding"/>
    <property type="evidence" value="ECO:0007669"/>
    <property type="project" value="InterPro"/>
</dbReference>
<evidence type="ECO:0000259" key="1">
    <source>
        <dbReference type="Pfam" id="PF02171"/>
    </source>
</evidence>
<gene>
    <name evidence="2" type="ORF">FCM35_KLT04836</name>
</gene>
<reference evidence="2" key="1">
    <citation type="submission" date="2020-01" db="EMBL/GenBank/DDBJ databases">
        <title>Genome sequence of Kobresia littledalei, the first chromosome-level genome in the family Cyperaceae.</title>
        <authorList>
            <person name="Qu G."/>
        </authorList>
    </citation>
    <scope>NUCLEOTIDE SEQUENCE</scope>
    <source>
        <strain evidence="2">C.B.Clarke</strain>
        <tissue evidence="2">Leaf</tissue>
    </source>
</reference>
<proteinExistence type="predicted"/>
<organism evidence="2 3">
    <name type="scientific">Carex littledalei</name>
    <dbReference type="NCBI Taxonomy" id="544730"/>
    <lineage>
        <taxon>Eukaryota</taxon>
        <taxon>Viridiplantae</taxon>
        <taxon>Streptophyta</taxon>
        <taxon>Embryophyta</taxon>
        <taxon>Tracheophyta</taxon>
        <taxon>Spermatophyta</taxon>
        <taxon>Magnoliopsida</taxon>
        <taxon>Liliopsida</taxon>
        <taxon>Poales</taxon>
        <taxon>Cyperaceae</taxon>
        <taxon>Cyperoideae</taxon>
        <taxon>Cariceae</taxon>
        <taxon>Carex</taxon>
        <taxon>Carex subgen. Euthyceras</taxon>
    </lineage>
</organism>